<protein>
    <submittedName>
        <fullName evidence="1">Uncharacterized protein</fullName>
    </submittedName>
</protein>
<evidence type="ECO:0000313" key="1">
    <source>
        <dbReference type="EMBL" id="KZT34824.1"/>
    </source>
</evidence>
<dbReference type="EMBL" id="KV428164">
    <property type="protein sequence ID" value="KZT34824.1"/>
    <property type="molecule type" value="Genomic_DNA"/>
</dbReference>
<organism evidence="1 2">
    <name type="scientific">Sistotremastrum suecicum HHB10207 ss-3</name>
    <dbReference type="NCBI Taxonomy" id="1314776"/>
    <lineage>
        <taxon>Eukaryota</taxon>
        <taxon>Fungi</taxon>
        <taxon>Dikarya</taxon>
        <taxon>Basidiomycota</taxon>
        <taxon>Agaricomycotina</taxon>
        <taxon>Agaricomycetes</taxon>
        <taxon>Sistotremastrales</taxon>
        <taxon>Sistotremastraceae</taxon>
        <taxon>Sistotremastrum</taxon>
    </lineage>
</organism>
<dbReference type="AlphaFoldDB" id="A0A166A098"/>
<name>A0A166A098_9AGAM</name>
<dbReference type="Proteomes" id="UP000076798">
    <property type="component" value="Unassembled WGS sequence"/>
</dbReference>
<reference evidence="1 2" key="1">
    <citation type="journal article" date="2016" name="Mol. Biol. Evol.">
        <title>Comparative Genomics of Early-Diverging Mushroom-Forming Fungi Provides Insights into the Origins of Lignocellulose Decay Capabilities.</title>
        <authorList>
            <person name="Nagy L.G."/>
            <person name="Riley R."/>
            <person name="Tritt A."/>
            <person name="Adam C."/>
            <person name="Daum C."/>
            <person name="Floudas D."/>
            <person name="Sun H."/>
            <person name="Yadav J.S."/>
            <person name="Pangilinan J."/>
            <person name="Larsson K.H."/>
            <person name="Matsuura K."/>
            <person name="Barry K."/>
            <person name="Labutti K."/>
            <person name="Kuo R."/>
            <person name="Ohm R.A."/>
            <person name="Bhattacharya S.S."/>
            <person name="Shirouzu T."/>
            <person name="Yoshinaga Y."/>
            <person name="Martin F.M."/>
            <person name="Grigoriev I.V."/>
            <person name="Hibbett D.S."/>
        </authorList>
    </citation>
    <scope>NUCLEOTIDE SEQUENCE [LARGE SCALE GENOMIC DNA]</scope>
    <source>
        <strain evidence="1 2">HHB10207 ss-3</strain>
    </source>
</reference>
<keyword evidence="2" id="KW-1185">Reference proteome</keyword>
<accession>A0A166A098</accession>
<gene>
    <name evidence="1" type="ORF">SISSUDRAFT_1065005</name>
</gene>
<evidence type="ECO:0000313" key="2">
    <source>
        <dbReference type="Proteomes" id="UP000076798"/>
    </source>
</evidence>
<sequence length="142" mass="16238">MPSFRSRRGTGYFKNKNPNSNTPQNYQYYISLWATSEGHKFDWHSVVQTGGRPAHIPVWQATPKITWSDGTVEILYHYTECAAEQKLAKEAAAKAMAESGHCTYSWKLIGFIEAHQKQSIRPLNRNFLHLASPPTSSLRREE</sequence>
<proteinExistence type="predicted"/>